<dbReference type="EMBL" id="JAUIZM010000005">
    <property type="protein sequence ID" value="KAK1381890.1"/>
    <property type="molecule type" value="Genomic_DNA"/>
</dbReference>
<organism evidence="2 3">
    <name type="scientific">Heracleum sosnowskyi</name>
    <dbReference type="NCBI Taxonomy" id="360622"/>
    <lineage>
        <taxon>Eukaryota</taxon>
        <taxon>Viridiplantae</taxon>
        <taxon>Streptophyta</taxon>
        <taxon>Embryophyta</taxon>
        <taxon>Tracheophyta</taxon>
        <taxon>Spermatophyta</taxon>
        <taxon>Magnoliopsida</taxon>
        <taxon>eudicotyledons</taxon>
        <taxon>Gunneridae</taxon>
        <taxon>Pentapetalae</taxon>
        <taxon>asterids</taxon>
        <taxon>campanulids</taxon>
        <taxon>Apiales</taxon>
        <taxon>Apiaceae</taxon>
        <taxon>Apioideae</taxon>
        <taxon>apioid superclade</taxon>
        <taxon>Tordylieae</taxon>
        <taxon>Tordyliinae</taxon>
        <taxon>Heracleum</taxon>
    </lineage>
</organism>
<dbReference type="PANTHER" id="PTHR31672:SF13">
    <property type="entry name" value="F-BOX PROTEIN CPR30-LIKE"/>
    <property type="match status" value="1"/>
</dbReference>
<protein>
    <recommendedName>
        <fullName evidence="1">F-box associated beta-propeller type 3 domain-containing protein</fullName>
    </recommendedName>
</protein>
<evidence type="ECO:0000259" key="1">
    <source>
        <dbReference type="Pfam" id="PF08268"/>
    </source>
</evidence>
<gene>
    <name evidence="2" type="ORF">POM88_019625</name>
</gene>
<dbReference type="Proteomes" id="UP001237642">
    <property type="component" value="Unassembled WGS sequence"/>
</dbReference>
<evidence type="ECO:0000313" key="3">
    <source>
        <dbReference type="Proteomes" id="UP001237642"/>
    </source>
</evidence>
<feature type="domain" description="F-box associated beta-propeller type 3" evidence="1">
    <location>
        <begin position="57"/>
        <end position="310"/>
    </location>
</feature>
<dbReference type="CDD" id="cd22157">
    <property type="entry name" value="F-box_AtFBW1-like"/>
    <property type="match status" value="1"/>
</dbReference>
<keyword evidence="3" id="KW-1185">Reference proteome</keyword>
<reference evidence="2" key="2">
    <citation type="submission" date="2023-05" db="EMBL/GenBank/DDBJ databases">
        <authorList>
            <person name="Schelkunov M.I."/>
        </authorList>
    </citation>
    <scope>NUCLEOTIDE SEQUENCE</scope>
    <source>
        <strain evidence="2">Hsosn_3</strain>
        <tissue evidence="2">Leaf</tissue>
    </source>
</reference>
<dbReference type="InterPro" id="IPR017451">
    <property type="entry name" value="F-box-assoc_interact_dom"/>
</dbReference>
<dbReference type="PANTHER" id="PTHR31672">
    <property type="entry name" value="BNACNNG10540D PROTEIN"/>
    <property type="match status" value="1"/>
</dbReference>
<reference evidence="2" key="1">
    <citation type="submission" date="2023-02" db="EMBL/GenBank/DDBJ databases">
        <title>Genome of toxic invasive species Heracleum sosnowskyi carries increased number of genes despite the absence of recent whole-genome duplications.</title>
        <authorList>
            <person name="Schelkunov M."/>
            <person name="Shtratnikova V."/>
            <person name="Makarenko M."/>
            <person name="Klepikova A."/>
            <person name="Omelchenko D."/>
            <person name="Novikova G."/>
            <person name="Obukhova E."/>
            <person name="Bogdanov V."/>
            <person name="Penin A."/>
            <person name="Logacheva M."/>
        </authorList>
    </citation>
    <scope>NUCLEOTIDE SEQUENCE</scope>
    <source>
        <strain evidence="2">Hsosn_3</strain>
        <tissue evidence="2">Leaf</tissue>
    </source>
</reference>
<proteinExistence type="predicted"/>
<evidence type="ECO:0000313" key="2">
    <source>
        <dbReference type="EMBL" id="KAK1381890.1"/>
    </source>
</evidence>
<dbReference type="Pfam" id="PF08268">
    <property type="entry name" value="FBA_3"/>
    <property type="match status" value="1"/>
</dbReference>
<dbReference type="SUPFAM" id="SSF81383">
    <property type="entry name" value="F-box domain"/>
    <property type="match status" value="1"/>
</dbReference>
<comment type="caution">
    <text evidence="2">The sequence shown here is derived from an EMBL/GenBank/DDBJ whole genome shotgun (WGS) entry which is preliminary data.</text>
</comment>
<dbReference type="InterPro" id="IPR013187">
    <property type="entry name" value="F-box-assoc_dom_typ3"/>
</dbReference>
<name>A0AAD8IAI6_9APIA</name>
<dbReference type="AlphaFoldDB" id="A0AAD8IAI6"/>
<dbReference type="NCBIfam" id="TIGR01640">
    <property type="entry name" value="F_box_assoc_1"/>
    <property type="match status" value="1"/>
</dbReference>
<dbReference type="InterPro" id="IPR036047">
    <property type="entry name" value="F-box-like_dom_sf"/>
</dbReference>
<sequence>MAIASVLPAETIEFEILPRLPVKSLLRFKSVFCKSWNSLISSRDFIKSVRNSNHDSLTLICMRNNSWDCQVFTYIIGCIDGLVCFSNDYKDGRTTMFKIWNPATKQCLEIEPPPQGFDFETQGWCDFGFGFDSVTNDYKIICVVLEEQQPLVGYIYSCNSGCWSKITPSNFLHQGDISPVPFIFNGSPFWLVSQTRYGKESLTIISCDVRDEIFRLLPDLVPTDKSCNSNLMKFRDSLAVMFYDAKLFSEETINIYIFDERCENWSKTSIGSFKIWNPKPTSLTAIGFLGCSNRDDILFLYPFIYNKYCVRPGYAIKSVGEVLKNYTIKSPGKEVDLYIDLGLGLTDYSESLVFIDGMKPCSGTEDEIRYYYLQRKSRFSGQAFRP</sequence>
<dbReference type="InterPro" id="IPR050796">
    <property type="entry name" value="SCF_F-box_component"/>
</dbReference>
<accession>A0AAD8IAI6</accession>